<comment type="caution">
    <text evidence="2">The sequence shown here is derived from an EMBL/GenBank/DDBJ whole genome shotgun (WGS) entry which is preliminary data.</text>
</comment>
<keyword evidence="3" id="KW-1185">Reference proteome</keyword>
<protein>
    <recommendedName>
        <fullName evidence="4">Lipoprotein</fullName>
    </recommendedName>
</protein>
<dbReference type="PROSITE" id="PS51257">
    <property type="entry name" value="PROKAR_LIPOPROTEIN"/>
    <property type="match status" value="1"/>
</dbReference>
<feature type="chain" id="PRO_5017411841" description="Lipoprotein" evidence="1">
    <location>
        <begin position="23"/>
        <end position="330"/>
    </location>
</feature>
<proteinExistence type="predicted"/>
<dbReference type="EMBL" id="RAWK01000340">
    <property type="protein sequence ID" value="RKH55279.1"/>
    <property type="molecule type" value="Genomic_DNA"/>
</dbReference>
<sequence length="330" mass="35271">MKRGTAVRSAVVWMSAVGLLGACGGQPEQAPAGDEPVTTATQSLVPAPPAPFDSYLYIAGNLPVGGAVSSNTGTSANYEGFKLTVAAHTQVALEVTHLGTGVGVDTGLYVYGPKSQNGSYGYWPLYGDDDSGYGELSKIPLATFDQAGEYLVVVGWSNGLAKQYRLQASCVGGACVANPTPAPANTPVTLAAFPLNGNLQALLNGANAYREDMYSFLDRYDFAWPYSTPATLDAAVAAVLARSEYRGYRNDPSPDTYTYAAFQSQMYSQFQPLHQAILDTYGEDAANAQVKSYFREFSTGPNGDNWRTLNIILLPVSRHVLVYEQTAHEI</sequence>
<dbReference type="AlphaFoldDB" id="A0A3A8PGY7"/>
<reference evidence="3" key="1">
    <citation type="submission" date="2018-09" db="EMBL/GenBank/DDBJ databases">
        <authorList>
            <person name="Livingstone P.G."/>
            <person name="Whitworth D.E."/>
        </authorList>
    </citation>
    <scope>NUCLEOTIDE SEQUENCE [LARGE SCALE GENOMIC DNA]</scope>
    <source>
        <strain evidence="3">AB050A</strain>
    </source>
</reference>
<name>A0A3A8PGY7_9BACT</name>
<evidence type="ECO:0008006" key="4">
    <source>
        <dbReference type="Google" id="ProtNLM"/>
    </source>
</evidence>
<evidence type="ECO:0000313" key="3">
    <source>
        <dbReference type="Proteomes" id="UP000267003"/>
    </source>
</evidence>
<dbReference type="Gene3D" id="2.60.120.380">
    <property type="match status" value="1"/>
</dbReference>
<accession>A0A3A8PGY7</accession>
<dbReference type="Proteomes" id="UP000267003">
    <property type="component" value="Unassembled WGS sequence"/>
</dbReference>
<gene>
    <name evidence="2" type="ORF">D7W81_36590</name>
</gene>
<keyword evidence="1" id="KW-0732">Signal</keyword>
<evidence type="ECO:0000256" key="1">
    <source>
        <dbReference type="SAM" id="SignalP"/>
    </source>
</evidence>
<organism evidence="2 3">
    <name type="scientific">Corallococcus aberystwythensis</name>
    <dbReference type="NCBI Taxonomy" id="2316722"/>
    <lineage>
        <taxon>Bacteria</taxon>
        <taxon>Pseudomonadati</taxon>
        <taxon>Myxococcota</taxon>
        <taxon>Myxococcia</taxon>
        <taxon>Myxococcales</taxon>
        <taxon>Cystobacterineae</taxon>
        <taxon>Myxococcaceae</taxon>
        <taxon>Corallococcus</taxon>
    </lineage>
</organism>
<dbReference type="OrthoDB" id="5380712at2"/>
<evidence type="ECO:0000313" key="2">
    <source>
        <dbReference type="EMBL" id="RKH55279.1"/>
    </source>
</evidence>
<feature type="signal peptide" evidence="1">
    <location>
        <begin position="1"/>
        <end position="22"/>
    </location>
</feature>
<dbReference type="RefSeq" id="WP_120560014.1">
    <property type="nucleotide sequence ID" value="NZ_RAWK01000340.1"/>
</dbReference>